<dbReference type="EMBL" id="JAHRIQ010070361">
    <property type="protein sequence ID" value="MEQ2243875.1"/>
    <property type="molecule type" value="Genomic_DNA"/>
</dbReference>
<evidence type="ECO:0000313" key="2">
    <source>
        <dbReference type="Proteomes" id="UP001482620"/>
    </source>
</evidence>
<reference evidence="1 2" key="1">
    <citation type="submission" date="2021-06" db="EMBL/GenBank/DDBJ databases">
        <authorList>
            <person name="Palmer J.M."/>
        </authorList>
    </citation>
    <scope>NUCLEOTIDE SEQUENCE [LARGE SCALE GENOMIC DNA]</scope>
    <source>
        <strain evidence="2">if_2019</strain>
        <tissue evidence="1">Muscle</tissue>
    </source>
</reference>
<evidence type="ECO:0000313" key="1">
    <source>
        <dbReference type="EMBL" id="MEQ2243875.1"/>
    </source>
</evidence>
<name>A0ABV0UHD9_9TELE</name>
<sequence>MSACLRVCTSLTIADVSKCTQANTLIAVRRSVRVLPRTHSHLTNRRVRNKKPHHHSSILSLLITALVTERIRLLHCKITLTRSSSRVGCDCSWVAKCLQDAVDSISA</sequence>
<comment type="caution">
    <text evidence="1">The sequence shown here is derived from an EMBL/GenBank/DDBJ whole genome shotgun (WGS) entry which is preliminary data.</text>
</comment>
<evidence type="ECO:0008006" key="3">
    <source>
        <dbReference type="Google" id="ProtNLM"/>
    </source>
</evidence>
<dbReference type="Proteomes" id="UP001482620">
    <property type="component" value="Unassembled WGS sequence"/>
</dbReference>
<gene>
    <name evidence="1" type="ORF">ILYODFUR_011281</name>
</gene>
<keyword evidence="2" id="KW-1185">Reference proteome</keyword>
<proteinExistence type="predicted"/>
<organism evidence="1 2">
    <name type="scientific">Ilyodon furcidens</name>
    <name type="common">goldbreast splitfin</name>
    <dbReference type="NCBI Taxonomy" id="33524"/>
    <lineage>
        <taxon>Eukaryota</taxon>
        <taxon>Metazoa</taxon>
        <taxon>Chordata</taxon>
        <taxon>Craniata</taxon>
        <taxon>Vertebrata</taxon>
        <taxon>Euteleostomi</taxon>
        <taxon>Actinopterygii</taxon>
        <taxon>Neopterygii</taxon>
        <taxon>Teleostei</taxon>
        <taxon>Neoteleostei</taxon>
        <taxon>Acanthomorphata</taxon>
        <taxon>Ovalentaria</taxon>
        <taxon>Atherinomorphae</taxon>
        <taxon>Cyprinodontiformes</taxon>
        <taxon>Goodeidae</taxon>
        <taxon>Ilyodon</taxon>
    </lineage>
</organism>
<protein>
    <recommendedName>
        <fullName evidence="3">Secreted protein</fullName>
    </recommendedName>
</protein>
<accession>A0ABV0UHD9</accession>